<evidence type="ECO:0000313" key="1">
    <source>
        <dbReference type="EMBL" id="MPN53697.1"/>
    </source>
</evidence>
<proteinExistence type="predicted"/>
<sequence length="71" mass="7470">MGDVVVPFQFATVYQEGQPVVAMLGFVGADGVVEWHVLQAEVVAGGIVNVTIPADLALRMTTETTVLAILN</sequence>
<accession>A0A645IR49</accession>
<reference evidence="1" key="1">
    <citation type="submission" date="2019-08" db="EMBL/GenBank/DDBJ databases">
        <authorList>
            <person name="Kucharzyk K."/>
            <person name="Murdoch R.W."/>
            <person name="Higgins S."/>
            <person name="Loffler F."/>
        </authorList>
    </citation>
    <scope>NUCLEOTIDE SEQUENCE</scope>
</reference>
<gene>
    <name evidence="1" type="ORF">SDC9_201363</name>
</gene>
<organism evidence="1">
    <name type="scientific">bioreactor metagenome</name>
    <dbReference type="NCBI Taxonomy" id="1076179"/>
    <lineage>
        <taxon>unclassified sequences</taxon>
        <taxon>metagenomes</taxon>
        <taxon>ecological metagenomes</taxon>
    </lineage>
</organism>
<comment type="caution">
    <text evidence="1">The sequence shown here is derived from an EMBL/GenBank/DDBJ whole genome shotgun (WGS) entry which is preliminary data.</text>
</comment>
<protein>
    <submittedName>
        <fullName evidence="1">Uncharacterized protein</fullName>
    </submittedName>
</protein>
<name>A0A645IR49_9ZZZZ</name>
<dbReference type="AlphaFoldDB" id="A0A645IR49"/>
<dbReference type="EMBL" id="VSSQ01121100">
    <property type="protein sequence ID" value="MPN53697.1"/>
    <property type="molecule type" value="Genomic_DNA"/>
</dbReference>